<dbReference type="SUPFAM" id="SSF159888">
    <property type="entry name" value="YdhG-like"/>
    <property type="match status" value="1"/>
</dbReference>
<name>A0ABQ1VAF3_9BACT</name>
<gene>
    <name evidence="2" type="ORF">GCM10011339_41930</name>
</gene>
<protein>
    <recommendedName>
        <fullName evidence="1">YdhG-like domain-containing protein</fullName>
    </recommendedName>
</protein>
<evidence type="ECO:0000313" key="3">
    <source>
        <dbReference type="Proteomes" id="UP000647339"/>
    </source>
</evidence>
<sequence>MHMDKPKDVDSYIANATEEARSVMDELRSIIKSAMPEAEEGISWNVPIYKYHGILVGFSVAKHHVSFGVDSLQEEDRKILKELGYKTGKKTIQIKFDQEVPAVIIKRLVLAQAEVNELNIKNR</sequence>
<keyword evidence="3" id="KW-1185">Reference proteome</keyword>
<comment type="caution">
    <text evidence="2">The sequence shown here is derived from an EMBL/GenBank/DDBJ whole genome shotgun (WGS) entry which is preliminary data.</text>
</comment>
<dbReference type="Proteomes" id="UP000647339">
    <property type="component" value="Unassembled WGS sequence"/>
</dbReference>
<organism evidence="2 3">
    <name type="scientific">Echinicola rosea</name>
    <dbReference type="NCBI Taxonomy" id="1807691"/>
    <lineage>
        <taxon>Bacteria</taxon>
        <taxon>Pseudomonadati</taxon>
        <taxon>Bacteroidota</taxon>
        <taxon>Cytophagia</taxon>
        <taxon>Cytophagales</taxon>
        <taxon>Cyclobacteriaceae</taxon>
        <taxon>Echinicola</taxon>
    </lineage>
</organism>
<reference evidence="3" key="1">
    <citation type="journal article" date="2019" name="Int. J. Syst. Evol. Microbiol.">
        <title>The Global Catalogue of Microorganisms (GCM) 10K type strain sequencing project: providing services to taxonomists for standard genome sequencing and annotation.</title>
        <authorList>
            <consortium name="The Broad Institute Genomics Platform"/>
            <consortium name="The Broad Institute Genome Sequencing Center for Infectious Disease"/>
            <person name="Wu L."/>
            <person name="Ma J."/>
        </authorList>
    </citation>
    <scope>NUCLEOTIDE SEQUENCE [LARGE SCALE GENOMIC DNA]</scope>
    <source>
        <strain evidence="3">CGMCC 1.15407</strain>
    </source>
</reference>
<evidence type="ECO:0000259" key="1">
    <source>
        <dbReference type="Pfam" id="PF08818"/>
    </source>
</evidence>
<dbReference type="EMBL" id="BMIU01000030">
    <property type="protein sequence ID" value="GGF48895.1"/>
    <property type="molecule type" value="Genomic_DNA"/>
</dbReference>
<evidence type="ECO:0000313" key="2">
    <source>
        <dbReference type="EMBL" id="GGF48895.1"/>
    </source>
</evidence>
<dbReference type="Pfam" id="PF08818">
    <property type="entry name" value="DUF1801"/>
    <property type="match status" value="1"/>
</dbReference>
<accession>A0ABQ1VAF3</accession>
<dbReference type="InterPro" id="IPR014922">
    <property type="entry name" value="YdhG-like"/>
</dbReference>
<proteinExistence type="predicted"/>
<dbReference type="Gene3D" id="3.90.1150.200">
    <property type="match status" value="1"/>
</dbReference>
<feature type="domain" description="YdhG-like" evidence="1">
    <location>
        <begin position="21"/>
        <end position="110"/>
    </location>
</feature>